<keyword evidence="5" id="KW-1185">Reference proteome</keyword>
<dbReference type="Pfam" id="PF02470">
    <property type="entry name" value="MlaD"/>
    <property type="match status" value="1"/>
</dbReference>
<accession>A0A225T0D4</accession>
<evidence type="ECO:0000313" key="4">
    <source>
        <dbReference type="EMBL" id="OWY36743.1"/>
    </source>
</evidence>
<organism evidence="4 5">
    <name type="scientific">Herbaspirillum aquaticum</name>
    <dbReference type="NCBI Taxonomy" id="568783"/>
    <lineage>
        <taxon>Bacteria</taxon>
        <taxon>Pseudomonadati</taxon>
        <taxon>Pseudomonadota</taxon>
        <taxon>Betaproteobacteria</taxon>
        <taxon>Burkholderiales</taxon>
        <taxon>Oxalobacteraceae</taxon>
        <taxon>Herbaspirillum</taxon>
    </lineage>
</organism>
<evidence type="ECO:0000256" key="1">
    <source>
        <dbReference type="SAM" id="Coils"/>
    </source>
</evidence>
<keyword evidence="2" id="KW-0472">Membrane</keyword>
<dbReference type="EMBL" id="NJGV01000001">
    <property type="protein sequence ID" value="OWY36743.1"/>
    <property type="molecule type" value="Genomic_DNA"/>
</dbReference>
<comment type="caution">
    <text evidence="4">The sequence shown here is derived from an EMBL/GenBank/DDBJ whole genome shotgun (WGS) entry which is preliminary data.</text>
</comment>
<evidence type="ECO:0000259" key="3">
    <source>
        <dbReference type="Pfam" id="PF02470"/>
    </source>
</evidence>
<evidence type="ECO:0000313" key="5">
    <source>
        <dbReference type="Proteomes" id="UP000214747"/>
    </source>
</evidence>
<evidence type="ECO:0000256" key="2">
    <source>
        <dbReference type="SAM" id="Phobius"/>
    </source>
</evidence>
<dbReference type="Gene3D" id="1.10.287.950">
    <property type="entry name" value="Methyl-accepting chemotaxis protein"/>
    <property type="match status" value="1"/>
</dbReference>
<gene>
    <name evidence="4" type="ORF">CEJ45_01195</name>
</gene>
<feature type="transmembrane region" description="Helical" evidence="2">
    <location>
        <begin position="7"/>
        <end position="29"/>
    </location>
</feature>
<keyword evidence="1" id="KW-0175">Coiled coil</keyword>
<dbReference type="PANTHER" id="PTHR36698">
    <property type="entry name" value="BLL5892 PROTEIN"/>
    <property type="match status" value="1"/>
</dbReference>
<dbReference type="Proteomes" id="UP000214747">
    <property type="component" value="Unassembled WGS sequence"/>
</dbReference>
<keyword evidence="2" id="KW-1133">Transmembrane helix</keyword>
<proteinExistence type="predicted"/>
<dbReference type="AlphaFoldDB" id="A0A225T0D4"/>
<reference evidence="4 5" key="1">
    <citation type="journal article" date="2010" name="Int. J. Syst. Evol. Microbiol.">
        <title>Reclassification of Herbaspirillum putei as a later heterotypic synonym of Herbaspirillum huttiense, with the description of H. huttiense subsp. huttiense subsp. nov. and H. huttiense subsp. putei subsp. nov., comb. nov., and description of Herbaspirillum aquaticum sp. nov.</title>
        <authorList>
            <person name="Dobritsa A.P."/>
            <person name="Reddy M.C."/>
            <person name="Samadpour M."/>
        </authorList>
    </citation>
    <scope>NUCLEOTIDE SEQUENCE [LARGE SCALE GENOMIC DNA]</scope>
    <source>
        <strain evidence="4 5">IEH 4430</strain>
    </source>
</reference>
<protein>
    <submittedName>
        <fullName evidence="4">ABC transporter permease</fullName>
    </submittedName>
</protein>
<keyword evidence="2" id="KW-0812">Transmembrane</keyword>
<sequence length="305" mass="32419">METRAHHVLIGLFTILVALAALVFCLWLTKVGQDRDVDYYTVIFNEAVSGLSRGSPVQYSGIKVGDVVGLSLDPADPRKVRARIRVTGKAPIKEDTGAKLALAGITGTALIQLTNGSPQSPRLESKDGNDPIIIASPSPLSSLLSNGEDLLSNVNEVLLNAKQFLAPENARRLNQTVAHLEQLTDTLANQRGNVGTAMQELAAAARQANLAMQSANQLLATRGNDAMGNLQQAMRSLAASSQQIEKLIQQNQAALNNGAQGVAEIGPAITELRSTLASVRAISRKLESNPGGYLLGQDNLQEFNP</sequence>
<feature type="domain" description="Mce/MlaD" evidence="3">
    <location>
        <begin position="39"/>
        <end position="116"/>
    </location>
</feature>
<dbReference type="PANTHER" id="PTHR36698:SF2">
    <property type="entry name" value="MCE_MLAD DOMAIN-CONTAINING PROTEIN"/>
    <property type="match status" value="1"/>
</dbReference>
<name>A0A225T0D4_9BURK</name>
<feature type="coiled-coil region" evidence="1">
    <location>
        <begin position="170"/>
        <end position="257"/>
    </location>
</feature>
<dbReference type="RefSeq" id="WP_088753427.1">
    <property type="nucleotide sequence ID" value="NZ_NJGV01000001.1"/>
</dbReference>
<dbReference type="InterPro" id="IPR003399">
    <property type="entry name" value="Mce/MlaD"/>
</dbReference>